<keyword evidence="6 10" id="KW-1133">Transmembrane helix</keyword>
<dbReference type="AlphaFoldDB" id="A0A182JZ93"/>
<keyword evidence="8" id="KW-0479">Metal-binding</keyword>
<feature type="transmembrane region" description="Helical" evidence="10">
    <location>
        <begin position="218"/>
        <end position="239"/>
    </location>
</feature>
<evidence type="ECO:0000256" key="3">
    <source>
        <dbReference type="ARBA" id="ARBA00022448"/>
    </source>
</evidence>
<keyword evidence="3" id="KW-0813">Transport</keyword>
<reference evidence="11" key="2">
    <citation type="submission" date="2020-05" db="UniProtKB">
        <authorList>
            <consortium name="EnsemblMetazoa"/>
        </authorList>
    </citation>
    <scope>IDENTIFICATION</scope>
    <source>
        <strain evidence="11">ACHKN1017</strain>
    </source>
</reference>
<dbReference type="InterPro" id="IPR000175">
    <property type="entry name" value="Na/ntran_symport"/>
</dbReference>
<evidence type="ECO:0000256" key="1">
    <source>
        <dbReference type="ARBA" id="ARBA00004141"/>
    </source>
</evidence>
<feature type="compositionally biased region" description="Acidic residues" evidence="9">
    <location>
        <begin position="567"/>
        <end position="576"/>
    </location>
</feature>
<feature type="transmembrane region" description="Helical" evidence="10">
    <location>
        <begin position="326"/>
        <end position="355"/>
    </location>
</feature>
<evidence type="ECO:0008006" key="13">
    <source>
        <dbReference type="Google" id="ProtNLM"/>
    </source>
</evidence>
<feature type="transmembrane region" description="Helical" evidence="10">
    <location>
        <begin position="367"/>
        <end position="392"/>
    </location>
</feature>
<feature type="transmembrane region" description="Helical" evidence="10">
    <location>
        <begin position="142"/>
        <end position="169"/>
    </location>
</feature>
<keyword evidence="4 10" id="KW-0812">Transmembrane</keyword>
<sequence>MIMLILEGIPLFLIELGMGQRMRLGALGVWNTIHPWLGGIGISSCIVTLFVAIYYNVIITWCFYYFFNSFRLNGTDVEECERSSQTAYFWYRTTLDAAPSIDETGGFKWWIVLCLMLSWTVVFFIVMKGIQSSGKVVYFTSLFPYIVLTIFFIRGITLKGAGAGLMHMYTPKVEKLLEPTVWLDAATQVFYSFGLAFGSLIAFGSYNTPKNNCVRDVLLVSVCNAITAIYASVVIFAILGYKATLGVERCIQVNKHILVKHNLLPSMDVDQSEYEHVMAGLNDTMTKHWEFEKCSLEDQLSSAAEGTGLAFIVFTEAIVELPGSPFWAVLFFTMLLSLGLGSQIGILEGMLCTIFDIDIFKRIRKPYVTGVVCAFCFSVGLIFTTGAGEYWLKMFDSFAGTIGLVVVALMEMIAVIYIYGHEKFTEDIYQMTGVRPGLYWQMTWRYIGPAIMGCILLSSILSMILRNPTYGAWNGELGTVENKAYPNWVMGIALAMIVAGVLPMPVVFLLRRFQILKVDLDIHQGSIRRNETTASTKEMIDEDDVVSPDLPPPQSLAATRFTIGDFDDDDEDDDDFSGPALGGPVNVRSDSDDEDEPPTMGKMLAKKSAGSPQKLQFQHQHHLTPNVLSPGSRKKPFRMEVVDF</sequence>
<dbReference type="SUPFAM" id="SSF161070">
    <property type="entry name" value="SNF-like"/>
    <property type="match status" value="1"/>
</dbReference>
<dbReference type="GO" id="GO:0015179">
    <property type="term" value="F:L-amino acid transmembrane transporter activity"/>
    <property type="evidence" value="ECO:0007669"/>
    <property type="project" value="TreeGrafter"/>
</dbReference>
<evidence type="ECO:0000256" key="9">
    <source>
        <dbReference type="SAM" id="MobiDB-lite"/>
    </source>
</evidence>
<dbReference type="PROSITE" id="PS50267">
    <property type="entry name" value="NA_NEUROTRAN_SYMP_3"/>
    <property type="match status" value="1"/>
</dbReference>
<feature type="transmembrane region" description="Helical" evidence="10">
    <location>
        <begin position="485"/>
        <end position="510"/>
    </location>
</feature>
<feature type="region of interest" description="Disordered" evidence="9">
    <location>
        <begin position="567"/>
        <end position="644"/>
    </location>
</feature>
<keyword evidence="5" id="KW-0769">Symport</keyword>
<dbReference type="EnsemblMetazoa" id="ACHR003825-RA">
    <property type="protein sequence ID" value="ACHR003825-PA"/>
    <property type="gene ID" value="ACHR003825"/>
</dbReference>
<evidence type="ECO:0000256" key="5">
    <source>
        <dbReference type="ARBA" id="ARBA00022847"/>
    </source>
</evidence>
<keyword evidence="7 10" id="KW-0472">Membrane</keyword>
<feature type="transmembrane region" description="Helical" evidence="10">
    <location>
        <begin position="109"/>
        <end position="130"/>
    </location>
</feature>
<proteinExistence type="inferred from homology"/>
<keyword evidence="12" id="KW-1185">Reference proteome</keyword>
<feature type="binding site" evidence="8">
    <location>
        <position position="342"/>
    </location>
    <ligand>
        <name>Na(+)</name>
        <dbReference type="ChEBI" id="CHEBI:29101"/>
        <label>1</label>
    </ligand>
</feature>
<evidence type="ECO:0000256" key="10">
    <source>
        <dbReference type="SAM" id="Phobius"/>
    </source>
</evidence>
<dbReference type="InterPro" id="IPR037272">
    <property type="entry name" value="SNS_sf"/>
</dbReference>
<dbReference type="GO" id="GO:0015187">
    <property type="term" value="F:glycine transmembrane transporter activity"/>
    <property type="evidence" value="ECO:0007669"/>
    <property type="project" value="TreeGrafter"/>
</dbReference>
<dbReference type="Pfam" id="PF00209">
    <property type="entry name" value="SNF"/>
    <property type="match status" value="2"/>
</dbReference>
<evidence type="ECO:0000313" key="11">
    <source>
        <dbReference type="EnsemblMetazoa" id="ACHR003825-PA"/>
    </source>
</evidence>
<comment type="similarity">
    <text evidence="2">Belongs to the sodium:neurotransmitter symporter (SNF) (TC 2.A.22) family.</text>
</comment>
<dbReference type="GO" id="GO:0005283">
    <property type="term" value="F:amino acid:sodium symporter activity"/>
    <property type="evidence" value="ECO:0007669"/>
    <property type="project" value="TreeGrafter"/>
</dbReference>
<evidence type="ECO:0000256" key="6">
    <source>
        <dbReference type="ARBA" id="ARBA00022989"/>
    </source>
</evidence>
<evidence type="ECO:0000256" key="2">
    <source>
        <dbReference type="ARBA" id="ARBA00006459"/>
    </source>
</evidence>
<dbReference type="VEuPathDB" id="VectorBase:ACHR003825"/>
<feature type="binding site" evidence="8">
    <location>
        <position position="338"/>
    </location>
    <ligand>
        <name>Na(+)</name>
        <dbReference type="ChEBI" id="CHEBI:29101"/>
        <label>1</label>
    </ligand>
</feature>
<feature type="transmembrane region" description="Helical" evidence="10">
    <location>
        <begin position="189"/>
        <end position="206"/>
    </location>
</feature>
<dbReference type="GO" id="GO:0089718">
    <property type="term" value="P:amino acid import across plasma membrane"/>
    <property type="evidence" value="ECO:0007669"/>
    <property type="project" value="TreeGrafter"/>
</dbReference>
<feature type="region of interest" description="Disordered" evidence="9">
    <location>
        <begin position="532"/>
        <end position="554"/>
    </location>
</feature>
<feature type="binding site" evidence="8">
    <location>
        <position position="224"/>
    </location>
    <ligand>
        <name>Na(+)</name>
        <dbReference type="ChEBI" id="CHEBI:29101"/>
        <label>1</label>
    </ligand>
</feature>
<dbReference type="Proteomes" id="UP000075881">
    <property type="component" value="Unassembled WGS sequence"/>
</dbReference>
<comment type="subcellular location">
    <subcellularLocation>
        <location evidence="1">Membrane</location>
        <topology evidence="1">Multi-pass membrane protein</topology>
    </subcellularLocation>
</comment>
<accession>A0A182JZ93</accession>
<name>A0A182JZ93_9DIPT</name>
<dbReference type="PANTHER" id="PTHR11616">
    <property type="entry name" value="SODIUM/CHLORIDE DEPENDENT TRANSPORTER"/>
    <property type="match status" value="1"/>
</dbReference>
<protein>
    <recommendedName>
        <fullName evidence="13">Transporter</fullName>
    </recommendedName>
</protein>
<evidence type="ECO:0000256" key="4">
    <source>
        <dbReference type="ARBA" id="ARBA00022692"/>
    </source>
</evidence>
<reference evidence="12" key="1">
    <citation type="submission" date="2013-03" db="EMBL/GenBank/DDBJ databases">
        <title>The Genome Sequence of Anopheles christyi ACHKN1017.</title>
        <authorList>
            <consortium name="The Broad Institute Genomics Platform"/>
            <person name="Neafsey D.E."/>
            <person name="Besansky N."/>
            <person name="Walker B."/>
            <person name="Young S.K."/>
            <person name="Zeng Q."/>
            <person name="Gargeya S."/>
            <person name="Fitzgerald M."/>
            <person name="Haas B."/>
            <person name="Abouelleil A."/>
            <person name="Allen A.W."/>
            <person name="Alvarado L."/>
            <person name="Arachchi H.M."/>
            <person name="Berlin A.M."/>
            <person name="Chapman S.B."/>
            <person name="Gainer-Dewar J."/>
            <person name="Goldberg J."/>
            <person name="Griggs A."/>
            <person name="Gujja S."/>
            <person name="Hansen M."/>
            <person name="Howarth C."/>
            <person name="Imamovic A."/>
            <person name="Ireland A."/>
            <person name="Larimer J."/>
            <person name="McCowan C."/>
            <person name="Murphy C."/>
            <person name="Pearson M."/>
            <person name="Poon T.W."/>
            <person name="Priest M."/>
            <person name="Roberts A."/>
            <person name="Saif S."/>
            <person name="Shea T."/>
            <person name="Sisk P."/>
            <person name="Sykes S."/>
            <person name="Wortman J."/>
            <person name="Nusbaum C."/>
            <person name="Birren B."/>
        </authorList>
    </citation>
    <scope>NUCLEOTIDE SEQUENCE [LARGE SCALE GENOMIC DNA]</scope>
    <source>
        <strain evidence="12">ACHKN1017</strain>
    </source>
</reference>
<feature type="transmembrane region" description="Helical" evidence="10">
    <location>
        <begin position="46"/>
        <end position="67"/>
    </location>
</feature>
<keyword evidence="8" id="KW-0915">Sodium</keyword>
<dbReference type="STRING" id="43041.A0A182JZ93"/>
<dbReference type="GO" id="GO:0005886">
    <property type="term" value="C:plasma membrane"/>
    <property type="evidence" value="ECO:0007669"/>
    <property type="project" value="TreeGrafter"/>
</dbReference>
<feature type="transmembrane region" description="Helical" evidence="10">
    <location>
        <begin position="446"/>
        <end position="465"/>
    </location>
</feature>
<dbReference type="PANTHER" id="PTHR11616:SF236">
    <property type="entry name" value="TRANSPORTER"/>
    <property type="match status" value="1"/>
</dbReference>
<dbReference type="PRINTS" id="PR00176">
    <property type="entry name" value="NANEUSMPORT"/>
</dbReference>
<organism evidence="11 12">
    <name type="scientific">Anopheles christyi</name>
    <dbReference type="NCBI Taxonomy" id="43041"/>
    <lineage>
        <taxon>Eukaryota</taxon>
        <taxon>Metazoa</taxon>
        <taxon>Ecdysozoa</taxon>
        <taxon>Arthropoda</taxon>
        <taxon>Hexapoda</taxon>
        <taxon>Insecta</taxon>
        <taxon>Pterygota</taxon>
        <taxon>Neoptera</taxon>
        <taxon>Endopterygota</taxon>
        <taxon>Diptera</taxon>
        <taxon>Nematocera</taxon>
        <taxon>Culicoidea</taxon>
        <taxon>Culicidae</taxon>
        <taxon>Anophelinae</taxon>
        <taxon>Anopheles</taxon>
    </lineage>
</organism>
<evidence type="ECO:0000256" key="7">
    <source>
        <dbReference type="ARBA" id="ARBA00023136"/>
    </source>
</evidence>
<evidence type="ECO:0000313" key="12">
    <source>
        <dbReference type="Proteomes" id="UP000075881"/>
    </source>
</evidence>
<dbReference type="GO" id="GO:0046872">
    <property type="term" value="F:metal ion binding"/>
    <property type="evidence" value="ECO:0007669"/>
    <property type="project" value="UniProtKB-KW"/>
</dbReference>
<evidence type="ECO:0000256" key="8">
    <source>
        <dbReference type="PIRSR" id="PIRSR600175-1"/>
    </source>
</evidence>
<feature type="transmembrane region" description="Helical" evidence="10">
    <location>
        <begin position="398"/>
        <end position="419"/>
    </location>
</feature>
<feature type="binding site" evidence="8">
    <location>
        <position position="192"/>
    </location>
    <ligand>
        <name>Na(+)</name>
        <dbReference type="ChEBI" id="CHEBI:29101"/>
        <label>1</label>
    </ligand>
</feature>